<evidence type="ECO:0000256" key="5">
    <source>
        <dbReference type="HAMAP-Rule" id="MF_00294"/>
    </source>
</evidence>
<dbReference type="NCBIfam" id="TIGR01023">
    <property type="entry name" value="rpmG_bact"/>
    <property type="match status" value="1"/>
</dbReference>
<dbReference type="SUPFAM" id="SSF57829">
    <property type="entry name" value="Zn-binding ribosomal proteins"/>
    <property type="match status" value="1"/>
</dbReference>
<dbReference type="GO" id="GO:0005840">
    <property type="term" value="C:ribosome"/>
    <property type="evidence" value="ECO:0007669"/>
    <property type="project" value="UniProtKB-KW"/>
</dbReference>
<dbReference type="GO" id="GO:0005737">
    <property type="term" value="C:cytoplasm"/>
    <property type="evidence" value="ECO:0007669"/>
    <property type="project" value="UniProtKB-ARBA"/>
</dbReference>
<dbReference type="Proteomes" id="UP000008139">
    <property type="component" value="Chromosome"/>
</dbReference>
<keyword evidence="7" id="KW-1185">Reference proteome</keyword>
<dbReference type="NCBIfam" id="NF001764">
    <property type="entry name" value="PRK00504.1"/>
    <property type="match status" value="1"/>
</dbReference>
<protein>
    <recommendedName>
        <fullName evidence="4 5">Large ribosomal subunit protein bL33</fullName>
    </recommendedName>
</protein>
<dbReference type="InParanoid" id="F2LXV6"/>
<dbReference type="GO" id="GO:0003735">
    <property type="term" value="F:structural constituent of ribosome"/>
    <property type="evidence" value="ECO:0007669"/>
    <property type="project" value="InterPro"/>
</dbReference>
<dbReference type="AlphaFoldDB" id="F2LXV6"/>
<sequence length="49" mass="6046">MREMVTLACSECKRKNYTSTRDKKKNKEKLELRKYCPFCRKHTIHREVK</sequence>
<dbReference type="EMBL" id="CP002606">
    <property type="protein sequence ID" value="AEA34347.1"/>
    <property type="molecule type" value="Genomic_DNA"/>
</dbReference>
<evidence type="ECO:0000256" key="3">
    <source>
        <dbReference type="ARBA" id="ARBA00023274"/>
    </source>
</evidence>
<evidence type="ECO:0000256" key="1">
    <source>
        <dbReference type="ARBA" id="ARBA00007596"/>
    </source>
</evidence>
<dbReference type="FunCoup" id="F2LXV6">
    <property type="interactions" value="386"/>
</dbReference>
<reference evidence="6 7" key="1">
    <citation type="journal article" date="2011" name="Stand. Genomic Sci.">
        <title>Complete genome sequence of the thermophilic sulfur-reducer Hippea maritima type strain (MH(2)).</title>
        <authorList>
            <person name="Huntemann M."/>
            <person name="Lu M."/>
            <person name="Nolan M."/>
            <person name="Lapidus A."/>
            <person name="Lucas S."/>
            <person name="Hammon N."/>
            <person name="Deshpande S."/>
            <person name="Cheng J.F."/>
            <person name="Tapia R."/>
            <person name="Han C."/>
            <person name="Goodwin L."/>
            <person name="Pitluck S."/>
            <person name="Liolios K."/>
            <person name="Pagani I."/>
            <person name="Ivanova N."/>
            <person name="Ovchinikova G."/>
            <person name="Pati A."/>
            <person name="Chen A."/>
            <person name="Palaniappan K."/>
            <person name="Land M."/>
            <person name="Hauser L."/>
            <person name="Jeffries C.D."/>
            <person name="Detter J.C."/>
            <person name="Brambilla E.M."/>
            <person name="Rohde M."/>
            <person name="Spring S."/>
            <person name="Goker M."/>
            <person name="Woyke T."/>
            <person name="Bristow J."/>
            <person name="Eisen J.A."/>
            <person name="Markowitz V."/>
            <person name="Hugenholtz P."/>
            <person name="Kyrpides N.C."/>
            <person name="Klenk H.P."/>
            <person name="Mavromatis K."/>
        </authorList>
    </citation>
    <scope>NUCLEOTIDE SEQUENCE [LARGE SCALE GENOMIC DNA]</scope>
    <source>
        <strain evidence="7">ATCC 700847 / DSM 10411 / MH2</strain>
    </source>
</reference>
<dbReference type="Gene3D" id="2.20.28.120">
    <property type="entry name" value="Ribosomal protein L33"/>
    <property type="match status" value="1"/>
</dbReference>
<dbReference type="NCBIfam" id="NF001860">
    <property type="entry name" value="PRK00595.1"/>
    <property type="match status" value="1"/>
</dbReference>
<dbReference type="InterPro" id="IPR038584">
    <property type="entry name" value="Ribosomal_bL33_sf"/>
</dbReference>
<dbReference type="PANTHER" id="PTHR43168:SF2">
    <property type="entry name" value="LARGE RIBOSOMAL SUBUNIT PROTEIN BL33C"/>
    <property type="match status" value="1"/>
</dbReference>
<dbReference type="HOGENOM" id="CLU_190949_0_2_7"/>
<proteinExistence type="inferred from homology"/>
<evidence type="ECO:0000256" key="2">
    <source>
        <dbReference type="ARBA" id="ARBA00022980"/>
    </source>
</evidence>
<dbReference type="Pfam" id="PF00471">
    <property type="entry name" value="Ribosomal_L33"/>
    <property type="match status" value="1"/>
</dbReference>
<dbReference type="RefSeq" id="WP_013682379.1">
    <property type="nucleotide sequence ID" value="NC_015318.1"/>
</dbReference>
<dbReference type="HAMAP" id="MF_00294">
    <property type="entry name" value="Ribosomal_bL33"/>
    <property type="match status" value="1"/>
</dbReference>
<reference evidence="7" key="2">
    <citation type="submission" date="2011-03" db="EMBL/GenBank/DDBJ databases">
        <title>The complete genome of Hippea maritima DSM 10411.</title>
        <authorList>
            <consortium name="US DOE Joint Genome Institute (JGI-PGF)"/>
            <person name="Lucas S."/>
            <person name="Copeland A."/>
            <person name="Lapidus A."/>
            <person name="Bruce D."/>
            <person name="Goodwin L."/>
            <person name="Pitluck S."/>
            <person name="Peters L."/>
            <person name="Kyrpides N."/>
            <person name="Mavromatis K."/>
            <person name="Pagani I."/>
            <person name="Ivanova N."/>
            <person name="Mikhailova N."/>
            <person name="Lu M."/>
            <person name="Detter J.C."/>
            <person name="Tapia R."/>
            <person name="Han C."/>
            <person name="Land M."/>
            <person name="Hauser L."/>
            <person name="Markowitz V."/>
            <person name="Cheng J.-F."/>
            <person name="Hugenholtz P."/>
            <person name="Woyke T."/>
            <person name="Wu D."/>
            <person name="Spring S."/>
            <person name="Schroeder M."/>
            <person name="Brambilla E."/>
            <person name="Klenk H.-P."/>
            <person name="Eisen J.A."/>
        </authorList>
    </citation>
    <scope>NUCLEOTIDE SEQUENCE [LARGE SCALE GENOMIC DNA]</scope>
    <source>
        <strain evidence="7">ATCC 700847 / DSM 10411 / MH2</strain>
    </source>
</reference>
<name>F2LXV6_HIPMA</name>
<dbReference type="STRING" id="760142.Hipma_1391"/>
<dbReference type="PANTHER" id="PTHR43168">
    <property type="entry name" value="50S RIBOSOMAL PROTEIN L33, CHLOROPLASTIC"/>
    <property type="match status" value="1"/>
</dbReference>
<evidence type="ECO:0000256" key="4">
    <source>
        <dbReference type="ARBA" id="ARBA00035176"/>
    </source>
</evidence>
<accession>F2LXV6</accession>
<dbReference type="KEGG" id="hmr:Hipma_1391"/>
<keyword evidence="3 5" id="KW-0687">Ribonucleoprotein</keyword>
<evidence type="ECO:0000313" key="6">
    <source>
        <dbReference type="EMBL" id="AEA34347.1"/>
    </source>
</evidence>
<dbReference type="InterPro" id="IPR011332">
    <property type="entry name" value="Ribosomal_zn-bd"/>
</dbReference>
<dbReference type="eggNOG" id="COG0267">
    <property type="taxonomic scope" value="Bacteria"/>
</dbReference>
<comment type="similarity">
    <text evidence="1 5">Belongs to the bacterial ribosomal protein bL33 family.</text>
</comment>
<evidence type="ECO:0000313" key="7">
    <source>
        <dbReference type="Proteomes" id="UP000008139"/>
    </source>
</evidence>
<gene>
    <name evidence="5" type="primary">rpmG</name>
    <name evidence="6" type="ordered locus">Hipma_1391</name>
</gene>
<keyword evidence="2 5" id="KW-0689">Ribosomal protein</keyword>
<dbReference type="GO" id="GO:1990904">
    <property type="term" value="C:ribonucleoprotein complex"/>
    <property type="evidence" value="ECO:0007669"/>
    <property type="project" value="UniProtKB-KW"/>
</dbReference>
<dbReference type="GO" id="GO:0006412">
    <property type="term" value="P:translation"/>
    <property type="evidence" value="ECO:0007669"/>
    <property type="project" value="UniProtKB-UniRule"/>
</dbReference>
<organism evidence="6 7">
    <name type="scientific">Hippea maritima (strain ATCC 700847 / DSM 10411 / MH2)</name>
    <dbReference type="NCBI Taxonomy" id="760142"/>
    <lineage>
        <taxon>Bacteria</taxon>
        <taxon>Pseudomonadati</taxon>
        <taxon>Campylobacterota</taxon>
        <taxon>Desulfurellia</taxon>
        <taxon>Desulfurellales</taxon>
        <taxon>Hippeaceae</taxon>
        <taxon>Hippea</taxon>
    </lineage>
</organism>
<dbReference type="InterPro" id="IPR001705">
    <property type="entry name" value="Ribosomal_bL33"/>
</dbReference>